<gene>
    <name evidence="1" type="ORF">RHMOL_Rhmol08G0173100</name>
</gene>
<dbReference type="EMBL" id="CM046395">
    <property type="protein sequence ID" value="KAI8542864.1"/>
    <property type="molecule type" value="Genomic_DNA"/>
</dbReference>
<protein>
    <submittedName>
        <fullName evidence="1">Uncharacterized protein</fullName>
    </submittedName>
</protein>
<comment type="caution">
    <text evidence="1">The sequence shown here is derived from an EMBL/GenBank/DDBJ whole genome shotgun (WGS) entry which is preliminary data.</text>
</comment>
<proteinExistence type="predicted"/>
<organism evidence="1 2">
    <name type="scientific">Rhododendron molle</name>
    <name type="common">Chinese azalea</name>
    <name type="synonym">Azalea mollis</name>
    <dbReference type="NCBI Taxonomy" id="49168"/>
    <lineage>
        <taxon>Eukaryota</taxon>
        <taxon>Viridiplantae</taxon>
        <taxon>Streptophyta</taxon>
        <taxon>Embryophyta</taxon>
        <taxon>Tracheophyta</taxon>
        <taxon>Spermatophyta</taxon>
        <taxon>Magnoliopsida</taxon>
        <taxon>eudicotyledons</taxon>
        <taxon>Gunneridae</taxon>
        <taxon>Pentapetalae</taxon>
        <taxon>asterids</taxon>
        <taxon>Ericales</taxon>
        <taxon>Ericaceae</taxon>
        <taxon>Ericoideae</taxon>
        <taxon>Rhodoreae</taxon>
        <taxon>Rhododendron</taxon>
    </lineage>
</organism>
<name>A0ACC0MPN7_RHOML</name>
<accession>A0ACC0MPN7</accession>
<sequence length="271" mass="29749">MVGESSGGGGSIGAVGDIPGPNASPPRDPERCKGVVAKEEETSEIPVELLEENPEIGEIVLKAKEEQARAIATWEAAEKAERERKDREEPLREMEAKERAAEEAQGPRVTAVAEAVAMRRLDYVAETYTPPTPHLLIPSGFSAYTPYRSEYDVETVLRDPQTHIANTWFEEGAAQRDIRGFGHACRSLALYEALPRRVRELVDAAGFGEFIQTLTRSRIDHAVLVALAERWRDTTNTFHLPIGEMTVTPADFATITGLRVGGEPIPFDSGI</sequence>
<keyword evidence="2" id="KW-1185">Reference proteome</keyword>
<reference evidence="1" key="1">
    <citation type="submission" date="2022-02" db="EMBL/GenBank/DDBJ databases">
        <title>Plant Genome Project.</title>
        <authorList>
            <person name="Zhang R.-G."/>
        </authorList>
    </citation>
    <scope>NUCLEOTIDE SEQUENCE</scope>
    <source>
        <strain evidence="1">AT1</strain>
    </source>
</reference>
<dbReference type="Proteomes" id="UP001062846">
    <property type="component" value="Chromosome 8"/>
</dbReference>
<evidence type="ECO:0000313" key="2">
    <source>
        <dbReference type="Proteomes" id="UP001062846"/>
    </source>
</evidence>
<evidence type="ECO:0000313" key="1">
    <source>
        <dbReference type="EMBL" id="KAI8542864.1"/>
    </source>
</evidence>